<evidence type="ECO:0000313" key="1">
    <source>
        <dbReference type="EMBL" id="BBH53341.1"/>
    </source>
</evidence>
<dbReference type="InterPro" id="IPR013783">
    <property type="entry name" value="Ig-like_fold"/>
</dbReference>
<sequence>MRKKIVFIFLLCIIFKGCKKDDQVNLHDNISVYPESFEINNINGKFGRTIINKNMKLNFILINNHSGTAENINATFDNNNFKFLNGYPGINYTSSTSIKPPCTFNLNSKSECTLAVSFDPDNENFVYGNLIITYEVNSKQYVFKFPLIGVGVKQTKAQELLGKLKKSFSPVNKLTEPSPHKTTLIETILAVGHSQKFAYDDYFNSLPSKNIEVINKQLSLKRVIGFTFRGDTRSQVIDYKDCEDDWKYGFNIIDPKTGNEISYPGHPGAGCGIKDVGGFFPTFTRKKDIEKINNLLIDYKKNYGKDFDPTIDNFRVLTLYPTAPFTFFSNISETDVLNWWLQSTLNIAAHTAGFYEYKGFISTTTNIFIADKFSKNGTVYALYQEGGYLLPEFSDPKNQLSGGGALASIDENEVAVPGAVDWDDVVAYYNKSEKILMVRDGLKEMDSKAYDEIINEFSHIM</sequence>
<gene>
    <name evidence="1" type="ORF">JCM31447_17840</name>
</gene>
<keyword evidence="2" id="KW-1185">Reference proteome</keyword>
<evidence type="ECO:0000313" key="2">
    <source>
        <dbReference type="Proteomes" id="UP000291236"/>
    </source>
</evidence>
<name>A0A4P2VKN3_FLUSA</name>
<dbReference type="Gene3D" id="2.60.40.10">
    <property type="entry name" value="Immunoglobulins"/>
    <property type="match status" value="1"/>
</dbReference>
<dbReference type="OrthoDB" id="5305223at2"/>
<proteinExistence type="predicted"/>
<dbReference type="Proteomes" id="UP000291236">
    <property type="component" value="Chromosome"/>
</dbReference>
<dbReference type="AlphaFoldDB" id="A0A4P2VKN3"/>
<dbReference type="RefSeq" id="WP_130608987.1">
    <property type="nucleotide sequence ID" value="NZ_AP019368.1"/>
</dbReference>
<dbReference type="KEGG" id="sbf:JCM31447_17840"/>
<dbReference type="EMBL" id="AP019368">
    <property type="protein sequence ID" value="BBH53341.1"/>
    <property type="molecule type" value="Genomic_DNA"/>
</dbReference>
<accession>A0A4P2VKN3</accession>
<reference evidence="1 2" key="1">
    <citation type="submission" date="2018-12" db="EMBL/GenBank/DDBJ databases">
        <title>Rubrispira sanarue gen. nov., sp., nov., a member of the order Silvanigrellales, isolated from a brackish lake in Hamamatsu Japan.</title>
        <authorList>
            <person name="Maejima Y."/>
            <person name="Iino T."/>
            <person name="Muraguchi Y."/>
            <person name="Fukuda K."/>
            <person name="Nojiri H."/>
            <person name="Ohkuma M."/>
            <person name="Moriuchi R."/>
            <person name="Dohra H."/>
            <person name="Kimbara K."/>
            <person name="Shintani M."/>
        </authorList>
    </citation>
    <scope>NUCLEOTIDE SEQUENCE [LARGE SCALE GENOMIC DNA]</scope>
    <source>
        <strain evidence="1 2">RF1110005</strain>
    </source>
</reference>
<organism evidence="1 2">
    <name type="scientific">Fluviispira sanaruensis</name>
    <dbReference type="NCBI Taxonomy" id="2493639"/>
    <lineage>
        <taxon>Bacteria</taxon>
        <taxon>Pseudomonadati</taxon>
        <taxon>Bdellovibrionota</taxon>
        <taxon>Oligoflexia</taxon>
        <taxon>Silvanigrellales</taxon>
        <taxon>Silvanigrellaceae</taxon>
        <taxon>Fluviispira</taxon>
    </lineage>
</organism>
<protein>
    <submittedName>
        <fullName evidence="1">Uncharacterized protein</fullName>
    </submittedName>
</protein>